<dbReference type="Proteomes" id="UP000821853">
    <property type="component" value="Chromosome 2"/>
</dbReference>
<dbReference type="SUPFAM" id="SSF54695">
    <property type="entry name" value="POZ domain"/>
    <property type="match status" value="1"/>
</dbReference>
<evidence type="ECO:0000259" key="4">
    <source>
        <dbReference type="SMART" id="SM00875"/>
    </source>
</evidence>
<dbReference type="Gene3D" id="3.30.710.10">
    <property type="entry name" value="Potassium Channel Kv1.1, Chain A"/>
    <property type="match status" value="1"/>
</dbReference>
<keyword evidence="3" id="KW-0009">Actin-binding</keyword>
<evidence type="ECO:0000256" key="1">
    <source>
        <dbReference type="ARBA" id="ARBA00022441"/>
    </source>
</evidence>
<organism evidence="5 6">
    <name type="scientific">Haemaphysalis longicornis</name>
    <name type="common">Bush tick</name>
    <dbReference type="NCBI Taxonomy" id="44386"/>
    <lineage>
        <taxon>Eukaryota</taxon>
        <taxon>Metazoa</taxon>
        <taxon>Ecdysozoa</taxon>
        <taxon>Arthropoda</taxon>
        <taxon>Chelicerata</taxon>
        <taxon>Arachnida</taxon>
        <taxon>Acari</taxon>
        <taxon>Parasitiformes</taxon>
        <taxon>Ixodida</taxon>
        <taxon>Ixodoidea</taxon>
        <taxon>Ixodidae</taxon>
        <taxon>Haemaphysalinae</taxon>
        <taxon>Haemaphysalis</taxon>
    </lineage>
</organism>
<dbReference type="Pfam" id="PF07707">
    <property type="entry name" value="BACK"/>
    <property type="match status" value="1"/>
</dbReference>
<keyword evidence="2" id="KW-0677">Repeat</keyword>
<comment type="caution">
    <text evidence="5">The sequence shown here is derived from an EMBL/GenBank/DDBJ whole genome shotgun (WGS) entry which is preliminary data.</text>
</comment>
<feature type="domain" description="BACK" evidence="4">
    <location>
        <begin position="124"/>
        <end position="215"/>
    </location>
</feature>
<dbReference type="InterPro" id="IPR011333">
    <property type="entry name" value="SKP1/BTB/POZ_sf"/>
</dbReference>
<dbReference type="PANTHER" id="PTHR24412">
    <property type="entry name" value="KELCH PROTEIN"/>
    <property type="match status" value="1"/>
</dbReference>
<dbReference type="PANTHER" id="PTHR24412:SF172">
    <property type="entry name" value="KELCH-LIKE PROTEIN 10"/>
    <property type="match status" value="1"/>
</dbReference>
<dbReference type="Gene3D" id="1.25.40.420">
    <property type="match status" value="1"/>
</dbReference>
<gene>
    <name evidence="5" type="ORF">HPB48_021927</name>
</gene>
<evidence type="ECO:0000256" key="3">
    <source>
        <dbReference type="ARBA" id="ARBA00023203"/>
    </source>
</evidence>
<name>A0A9J6FW58_HAELO</name>
<dbReference type="InterPro" id="IPR000210">
    <property type="entry name" value="BTB/POZ_dom"/>
</dbReference>
<evidence type="ECO:0000313" key="6">
    <source>
        <dbReference type="Proteomes" id="UP000821853"/>
    </source>
</evidence>
<sequence>MALDRETSEALLKMRSSDLLSDNLQHAQDLTRGFIPLHRVVMASCSEYLRILLGVRFNIFERPKVLVSGVSRLAIIVEFAYKRVIWVGTENVESVLEVTGYLRATDLIKDLCKFLHSIMSLENCISIHVVANRYNCFDLENKTYRSLMQHFTEILNRSEEFFKLKIDEVESLLSDEYVNVAEEGSVWKAALRWVEFKPVNRKQHILLGCPMLSARA</sequence>
<dbReference type="SMART" id="SM00875">
    <property type="entry name" value="BACK"/>
    <property type="match status" value="1"/>
</dbReference>
<keyword evidence="1" id="KW-0880">Kelch repeat</keyword>
<evidence type="ECO:0000313" key="5">
    <source>
        <dbReference type="EMBL" id="KAH9367039.1"/>
    </source>
</evidence>
<dbReference type="InterPro" id="IPR011705">
    <property type="entry name" value="BACK"/>
</dbReference>
<dbReference type="OrthoDB" id="191037at2759"/>
<dbReference type="OMA" id="ACIMNCV"/>
<keyword evidence="6" id="KW-1185">Reference proteome</keyword>
<dbReference type="AlphaFoldDB" id="A0A9J6FW58"/>
<accession>A0A9J6FW58</accession>
<dbReference type="EMBL" id="JABSTR010000004">
    <property type="protein sequence ID" value="KAH9367039.1"/>
    <property type="molecule type" value="Genomic_DNA"/>
</dbReference>
<dbReference type="Pfam" id="PF00651">
    <property type="entry name" value="BTB"/>
    <property type="match status" value="1"/>
</dbReference>
<protein>
    <recommendedName>
        <fullName evidence="4">BACK domain-containing protein</fullName>
    </recommendedName>
</protein>
<evidence type="ECO:0000256" key="2">
    <source>
        <dbReference type="ARBA" id="ARBA00022737"/>
    </source>
</evidence>
<proteinExistence type="predicted"/>
<dbReference type="VEuPathDB" id="VectorBase:HLOH_059453"/>
<reference evidence="5 6" key="1">
    <citation type="journal article" date="2020" name="Cell">
        <title>Large-Scale Comparative Analyses of Tick Genomes Elucidate Their Genetic Diversity and Vector Capacities.</title>
        <authorList>
            <consortium name="Tick Genome and Microbiome Consortium (TIGMIC)"/>
            <person name="Jia N."/>
            <person name="Wang J."/>
            <person name="Shi W."/>
            <person name="Du L."/>
            <person name="Sun Y."/>
            <person name="Zhan W."/>
            <person name="Jiang J.F."/>
            <person name="Wang Q."/>
            <person name="Zhang B."/>
            <person name="Ji P."/>
            <person name="Bell-Sakyi L."/>
            <person name="Cui X.M."/>
            <person name="Yuan T.T."/>
            <person name="Jiang B.G."/>
            <person name="Yang W.F."/>
            <person name="Lam T.T."/>
            <person name="Chang Q.C."/>
            <person name="Ding S.J."/>
            <person name="Wang X.J."/>
            <person name="Zhu J.G."/>
            <person name="Ruan X.D."/>
            <person name="Zhao L."/>
            <person name="Wei J.T."/>
            <person name="Ye R.Z."/>
            <person name="Que T.C."/>
            <person name="Du C.H."/>
            <person name="Zhou Y.H."/>
            <person name="Cheng J.X."/>
            <person name="Dai P.F."/>
            <person name="Guo W.B."/>
            <person name="Han X.H."/>
            <person name="Huang E.J."/>
            <person name="Li L.F."/>
            <person name="Wei W."/>
            <person name="Gao Y.C."/>
            <person name="Liu J.Z."/>
            <person name="Shao H.Z."/>
            <person name="Wang X."/>
            <person name="Wang C.C."/>
            <person name="Yang T.C."/>
            <person name="Huo Q.B."/>
            <person name="Li W."/>
            <person name="Chen H.Y."/>
            <person name="Chen S.E."/>
            <person name="Zhou L.G."/>
            <person name="Ni X.B."/>
            <person name="Tian J.H."/>
            <person name="Sheng Y."/>
            <person name="Liu T."/>
            <person name="Pan Y.S."/>
            <person name="Xia L.Y."/>
            <person name="Li J."/>
            <person name="Zhao F."/>
            <person name="Cao W.C."/>
        </authorList>
    </citation>
    <scope>NUCLEOTIDE SEQUENCE [LARGE SCALE GENOMIC DNA]</scope>
    <source>
        <strain evidence="5">HaeL-2018</strain>
    </source>
</reference>